<evidence type="ECO:0000256" key="3">
    <source>
        <dbReference type="ARBA" id="ARBA00022989"/>
    </source>
</evidence>
<comment type="subcellular location">
    <subcellularLocation>
        <location evidence="1">Membrane</location>
    </subcellularLocation>
</comment>
<feature type="domain" description="Ig-like" evidence="8">
    <location>
        <begin position="33"/>
        <end position="110"/>
    </location>
</feature>
<dbReference type="Proteomes" id="UP000752171">
    <property type="component" value="Unassembled WGS sequence"/>
</dbReference>
<keyword evidence="5" id="KW-0675">Receptor</keyword>
<dbReference type="SUPFAM" id="SSF48726">
    <property type="entry name" value="Immunoglobulin"/>
    <property type="match status" value="1"/>
</dbReference>
<dbReference type="InterPro" id="IPR036179">
    <property type="entry name" value="Ig-like_dom_sf"/>
</dbReference>
<evidence type="ECO:0000256" key="7">
    <source>
        <dbReference type="SAM" id="SignalP"/>
    </source>
</evidence>
<evidence type="ECO:0000256" key="6">
    <source>
        <dbReference type="ARBA" id="ARBA00023319"/>
    </source>
</evidence>
<feature type="signal peptide" evidence="7">
    <location>
        <begin position="1"/>
        <end position="17"/>
    </location>
</feature>
<gene>
    <name evidence="9" type="ORF">AMEX_G10750</name>
</gene>
<accession>A0A8T2LSU6</accession>
<organism evidence="9 10">
    <name type="scientific">Astyanax mexicanus</name>
    <name type="common">Blind cave fish</name>
    <name type="synonym">Astyanax fasciatus mexicanus</name>
    <dbReference type="NCBI Taxonomy" id="7994"/>
    <lineage>
        <taxon>Eukaryota</taxon>
        <taxon>Metazoa</taxon>
        <taxon>Chordata</taxon>
        <taxon>Craniata</taxon>
        <taxon>Vertebrata</taxon>
        <taxon>Euteleostomi</taxon>
        <taxon>Actinopterygii</taxon>
        <taxon>Neopterygii</taxon>
        <taxon>Teleostei</taxon>
        <taxon>Ostariophysi</taxon>
        <taxon>Characiformes</taxon>
        <taxon>Characoidei</taxon>
        <taxon>Acestrorhamphidae</taxon>
        <taxon>Acestrorhamphinae</taxon>
        <taxon>Astyanax</taxon>
    </lineage>
</organism>
<keyword evidence="6" id="KW-0393">Immunoglobulin domain</keyword>
<reference evidence="9 10" key="1">
    <citation type="submission" date="2021-07" db="EMBL/GenBank/DDBJ databases">
        <authorList>
            <person name="Imarazene B."/>
            <person name="Zahm M."/>
            <person name="Klopp C."/>
            <person name="Cabau C."/>
            <person name="Beille S."/>
            <person name="Jouanno E."/>
            <person name="Castinel A."/>
            <person name="Lluch J."/>
            <person name="Gil L."/>
            <person name="Kuchtly C."/>
            <person name="Lopez Roques C."/>
            <person name="Donnadieu C."/>
            <person name="Parrinello H."/>
            <person name="Journot L."/>
            <person name="Du K."/>
            <person name="Schartl M."/>
            <person name="Retaux S."/>
            <person name="Guiguen Y."/>
        </authorList>
    </citation>
    <scope>NUCLEOTIDE SEQUENCE [LARGE SCALE GENOMIC DNA]</scope>
    <source>
        <strain evidence="9">Pach_M1</strain>
        <tissue evidence="9">Testis</tissue>
    </source>
</reference>
<dbReference type="GO" id="GO:0016020">
    <property type="term" value="C:membrane"/>
    <property type="evidence" value="ECO:0007669"/>
    <property type="project" value="UniProtKB-SubCell"/>
</dbReference>
<dbReference type="Gene3D" id="2.60.40.10">
    <property type="entry name" value="Immunoglobulins"/>
    <property type="match status" value="1"/>
</dbReference>
<dbReference type="AlphaFoldDB" id="A0A8T2LSU6"/>
<dbReference type="InterPro" id="IPR051117">
    <property type="entry name" value="TRG_var/const_region"/>
</dbReference>
<evidence type="ECO:0000256" key="4">
    <source>
        <dbReference type="ARBA" id="ARBA00023136"/>
    </source>
</evidence>
<dbReference type="InterPro" id="IPR007110">
    <property type="entry name" value="Ig-like_dom"/>
</dbReference>
<keyword evidence="2" id="KW-0812">Transmembrane</keyword>
<dbReference type="PROSITE" id="PS50835">
    <property type="entry name" value="IG_LIKE"/>
    <property type="match status" value="1"/>
</dbReference>
<dbReference type="InterPro" id="IPR013106">
    <property type="entry name" value="Ig_V-set"/>
</dbReference>
<evidence type="ECO:0000313" key="9">
    <source>
        <dbReference type="EMBL" id="KAG9273964.1"/>
    </source>
</evidence>
<keyword evidence="4" id="KW-0472">Membrane</keyword>
<comment type="caution">
    <text evidence="9">The sequence shown here is derived from an EMBL/GenBank/DDBJ whole genome shotgun (WGS) entry which is preliminary data.</text>
</comment>
<dbReference type="EMBL" id="JAICCE010000008">
    <property type="protein sequence ID" value="KAG9273964.1"/>
    <property type="molecule type" value="Genomic_DNA"/>
</dbReference>
<evidence type="ECO:0000313" key="10">
    <source>
        <dbReference type="Proteomes" id="UP000752171"/>
    </source>
</evidence>
<evidence type="ECO:0000256" key="2">
    <source>
        <dbReference type="ARBA" id="ARBA00022692"/>
    </source>
</evidence>
<evidence type="ECO:0000259" key="8">
    <source>
        <dbReference type="PROSITE" id="PS50835"/>
    </source>
</evidence>
<evidence type="ECO:0000256" key="5">
    <source>
        <dbReference type="ARBA" id="ARBA00023170"/>
    </source>
</evidence>
<dbReference type="PANTHER" id="PTHR19256">
    <property type="entry name" value="T-CELL RECEPTOR GAMMA CHAIN"/>
    <property type="match status" value="1"/>
</dbReference>
<dbReference type="Pfam" id="PF07686">
    <property type="entry name" value="V-set"/>
    <property type="match status" value="1"/>
</dbReference>
<protein>
    <recommendedName>
        <fullName evidence="8">Ig-like domain-containing protein</fullName>
    </recommendedName>
</protein>
<dbReference type="InterPro" id="IPR013783">
    <property type="entry name" value="Ig-like_fold"/>
</dbReference>
<keyword evidence="7" id="KW-0732">Signal</keyword>
<name>A0A8T2LSU6_ASTMX</name>
<sequence length="126" mass="14293">MFIYVFIFSVTIETVLGLIELKQTELSWTKSVSKTLYIKCKVTGLSSSNFVHWYQQKDGEAPRGILYVTYGTSPVRDLNHPDKEDFDVSKGAYDLKVESLKKIHSAVYYCACWDGHSDCNSLAPVQ</sequence>
<evidence type="ECO:0000256" key="1">
    <source>
        <dbReference type="ARBA" id="ARBA00004370"/>
    </source>
</evidence>
<keyword evidence="3" id="KW-1133">Transmembrane helix</keyword>
<proteinExistence type="predicted"/>
<dbReference type="PANTHER" id="PTHR19256:SF65">
    <property type="entry name" value="T CELL RECEPTOR GAMMA CONSTANT 1-RELATED"/>
    <property type="match status" value="1"/>
</dbReference>
<feature type="chain" id="PRO_5035761060" description="Ig-like domain-containing protein" evidence="7">
    <location>
        <begin position="18"/>
        <end position="126"/>
    </location>
</feature>